<gene>
    <name evidence="4" type="ORF">EJP69_04425</name>
</gene>
<keyword evidence="5" id="KW-1185">Reference proteome</keyword>
<dbReference type="EMBL" id="RXOE01000001">
    <property type="protein sequence ID" value="RTQ36984.1"/>
    <property type="molecule type" value="Genomic_DNA"/>
</dbReference>
<dbReference type="InterPro" id="IPR001034">
    <property type="entry name" value="DeoR_HTH"/>
</dbReference>
<organism evidence="4 5">
    <name type="scientific">Variovorax gossypii</name>
    <dbReference type="NCBI Taxonomy" id="1679495"/>
    <lineage>
        <taxon>Bacteria</taxon>
        <taxon>Pseudomonadati</taxon>
        <taxon>Pseudomonadota</taxon>
        <taxon>Betaproteobacteria</taxon>
        <taxon>Burkholderiales</taxon>
        <taxon>Comamonadaceae</taxon>
        <taxon>Variovorax</taxon>
    </lineage>
</organism>
<dbReference type="PANTHER" id="PTHR34580">
    <property type="match status" value="1"/>
</dbReference>
<dbReference type="InterPro" id="IPR051534">
    <property type="entry name" value="CBASS_pafABC_assoc_protein"/>
</dbReference>
<dbReference type="PANTHER" id="PTHR34580:SF3">
    <property type="entry name" value="PROTEIN PAFB"/>
    <property type="match status" value="1"/>
</dbReference>
<dbReference type="Pfam" id="PF13280">
    <property type="entry name" value="WYL"/>
    <property type="match status" value="1"/>
</dbReference>
<dbReference type="Pfam" id="PF08279">
    <property type="entry name" value="HTH_11"/>
    <property type="match status" value="1"/>
</dbReference>
<dbReference type="PIRSF" id="PIRSF016838">
    <property type="entry name" value="PafC"/>
    <property type="match status" value="1"/>
</dbReference>
<name>A0A3S0QCR4_9BURK</name>
<dbReference type="OrthoDB" id="8555652at2"/>
<dbReference type="RefSeq" id="WP_126468837.1">
    <property type="nucleotide sequence ID" value="NZ_RXOE01000001.1"/>
</dbReference>
<keyword evidence="2" id="KW-0804">Transcription</keyword>
<accession>A0A3S0QCR4</accession>
<dbReference type="InterPro" id="IPR028349">
    <property type="entry name" value="PafC-like"/>
</dbReference>
<dbReference type="InterPro" id="IPR026881">
    <property type="entry name" value="WYL_dom"/>
</dbReference>
<dbReference type="InterPro" id="IPR013196">
    <property type="entry name" value="HTH_11"/>
</dbReference>
<dbReference type="Proteomes" id="UP000267418">
    <property type="component" value="Unassembled WGS sequence"/>
</dbReference>
<dbReference type="InterPro" id="IPR036388">
    <property type="entry name" value="WH-like_DNA-bd_sf"/>
</dbReference>
<evidence type="ECO:0000313" key="4">
    <source>
        <dbReference type="EMBL" id="RTQ36984.1"/>
    </source>
</evidence>
<reference evidence="4 5" key="1">
    <citation type="submission" date="2018-12" db="EMBL/GenBank/DDBJ databases">
        <title>The genome of Variovorax gossypii DSM 100435.</title>
        <authorList>
            <person name="Gao J."/>
            <person name="Sun J."/>
        </authorList>
    </citation>
    <scope>NUCLEOTIDE SEQUENCE [LARGE SCALE GENOMIC DNA]</scope>
    <source>
        <strain evidence="4 5">DSM 100435</strain>
    </source>
</reference>
<dbReference type="PROSITE" id="PS52050">
    <property type="entry name" value="WYL"/>
    <property type="match status" value="1"/>
</dbReference>
<dbReference type="SUPFAM" id="SSF46785">
    <property type="entry name" value="Winged helix' DNA-binding domain"/>
    <property type="match status" value="1"/>
</dbReference>
<dbReference type="AlphaFoldDB" id="A0A3S0QCR4"/>
<dbReference type="Gene3D" id="1.10.10.10">
    <property type="entry name" value="Winged helix-like DNA-binding domain superfamily/Winged helix DNA-binding domain"/>
    <property type="match status" value="1"/>
</dbReference>
<evidence type="ECO:0000259" key="3">
    <source>
        <dbReference type="PROSITE" id="PS51000"/>
    </source>
</evidence>
<evidence type="ECO:0000313" key="5">
    <source>
        <dbReference type="Proteomes" id="UP000267418"/>
    </source>
</evidence>
<feature type="domain" description="HTH deoR-type" evidence="3">
    <location>
        <begin position="4"/>
        <end position="59"/>
    </location>
</feature>
<proteinExistence type="predicted"/>
<evidence type="ECO:0000256" key="1">
    <source>
        <dbReference type="ARBA" id="ARBA00023015"/>
    </source>
</evidence>
<keyword evidence="1" id="KW-0805">Transcription regulation</keyword>
<dbReference type="InterPro" id="IPR036390">
    <property type="entry name" value="WH_DNA-bd_sf"/>
</dbReference>
<dbReference type="GO" id="GO:0003700">
    <property type="term" value="F:DNA-binding transcription factor activity"/>
    <property type="evidence" value="ECO:0007669"/>
    <property type="project" value="InterPro"/>
</dbReference>
<evidence type="ECO:0000256" key="2">
    <source>
        <dbReference type="ARBA" id="ARBA00023163"/>
    </source>
</evidence>
<comment type="caution">
    <text evidence="4">The sequence shown here is derived from an EMBL/GenBank/DDBJ whole genome shotgun (WGS) entry which is preliminary data.</text>
</comment>
<sequence>MLSASARLIRLLSLFQAQRSWTGADLAGRLEITERTLRRDVDRLRSLGYTVDSTSGVAGGYRLGAGTALPPLLLEDEEAIAVALGLGNPAGATGDIGNASMRALAKLEQLMPPRLRRRLDSVRSSVVPVMSDKSPVRLKAVSFLAEACTERLELRFGYRDHHDTVTERTAQPHRVVQTGRRWYLLAWDIAREDWRTFRLDRIVDAEPTGARFTPRRLPHGDVASYMEHALKVSPYLHHAQVLVHAPASALEPYLGWVSGTPQEAGDGATRIATGANSLDALSVWLGCLPYDFEVESPRELVEHIALVASRLAKAAVTPPSSHRKR</sequence>
<protein>
    <submittedName>
        <fullName evidence="4">YafY family transcriptional regulator</fullName>
    </submittedName>
</protein>
<dbReference type="PROSITE" id="PS51000">
    <property type="entry name" value="HTH_DEOR_2"/>
    <property type="match status" value="1"/>
</dbReference>